<comment type="caution">
    <text evidence="9">The sequence shown here is derived from an EMBL/GenBank/DDBJ whole genome shotgun (WGS) entry which is preliminary data.</text>
</comment>
<keyword evidence="4 7" id="KW-0812">Transmembrane</keyword>
<evidence type="ECO:0000313" key="9">
    <source>
        <dbReference type="EMBL" id="PTX52979.1"/>
    </source>
</evidence>
<feature type="transmembrane region" description="Helical" evidence="7">
    <location>
        <begin position="170"/>
        <end position="193"/>
    </location>
</feature>
<feature type="transmembrane region" description="Helical" evidence="7">
    <location>
        <begin position="312"/>
        <end position="342"/>
    </location>
</feature>
<keyword evidence="3 7" id="KW-0997">Cell inner membrane</keyword>
<dbReference type="NCBIfam" id="TIGR00786">
    <property type="entry name" value="dctM"/>
    <property type="match status" value="1"/>
</dbReference>
<dbReference type="Pfam" id="PF06808">
    <property type="entry name" value="DctM"/>
    <property type="match status" value="1"/>
</dbReference>
<accession>A0A2T6BA89</accession>
<dbReference type="InterPro" id="IPR004681">
    <property type="entry name" value="TRAP_DctM"/>
</dbReference>
<evidence type="ECO:0000256" key="4">
    <source>
        <dbReference type="ARBA" id="ARBA00022692"/>
    </source>
</evidence>
<feature type="transmembrane region" description="Helical" evidence="7">
    <location>
        <begin position="52"/>
        <end position="72"/>
    </location>
</feature>
<keyword evidence="6 7" id="KW-0472">Membrane</keyword>
<evidence type="ECO:0000256" key="3">
    <source>
        <dbReference type="ARBA" id="ARBA00022519"/>
    </source>
</evidence>
<feature type="transmembrane region" description="Helical" evidence="7">
    <location>
        <begin position="110"/>
        <end position="126"/>
    </location>
</feature>
<reference evidence="9 10" key="1">
    <citation type="submission" date="2018-04" db="EMBL/GenBank/DDBJ databases">
        <title>Genomic Encyclopedia of Archaeal and Bacterial Type Strains, Phase II (KMG-II): from individual species to whole genera.</title>
        <authorList>
            <person name="Goeker M."/>
        </authorList>
    </citation>
    <scope>NUCLEOTIDE SEQUENCE [LARGE SCALE GENOMIC DNA]</scope>
    <source>
        <strain evidence="9 10">DSM 29329</strain>
    </source>
</reference>
<feature type="transmembrane region" description="Helical" evidence="7">
    <location>
        <begin position="270"/>
        <end position="292"/>
    </location>
</feature>
<protein>
    <recommendedName>
        <fullName evidence="7">TRAP transporter large permease protein</fullName>
    </recommendedName>
</protein>
<name>A0A2T6BA89_9RHOB</name>
<dbReference type="PANTHER" id="PTHR33362:SF3">
    <property type="entry name" value="SIALIC ACID TRAP TRANSPORTER PERMEASE PROTEIN SIAT"/>
    <property type="match status" value="1"/>
</dbReference>
<comment type="subcellular location">
    <subcellularLocation>
        <location evidence="1 7">Cell inner membrane</location>
        <topology evidence="1 7">Multi-pass membrane protein</topology>
    </subcellularLocation>
</comment>
<dbReference type="PIRSF" id="PIRSF006066">
    <property type="entry name" value="HI0050"/>
    <property type="match status" value="1"/>
</dbReference>
<evidence type="ECO:0000256" key="2">
    <source>
        <dbReference type="ARBA" id="ARBA00022475"/>
    </source>
</evidence>
<dbReference type="PANTHER" id="PTHR33362">
    <property type="entry name" value="SIALIC ACID TRAP TRANSPORTER PERMEASE PROTEIN SIAT-RELATED"/>
    <property type="match status" value="1"/>
</dbReference>
<dbReference type="EMBL" id="QBKN01000001">
    <property type="protein sequence ID" value="PTX52979.1"/>
    <property type="molecule type" value="Genomic_DNA"/>
</dbReference>
<comment type="caution">
    <text evidence="7">Lacks conserved residue(s) required for the propagation of feature annotation.</text>
</comment>
<feature type="domain" description="TRAP C4-dicarboxylate transport system permease DctM subunit" evidence="8">
    <location>
        <begin position="6"/>
        <end position="415"/>
    </location>
</feature>
<feature type="transmembrane region" description="Helical" evidence="7">
    <location>
        <begin position="84"/>
        <end position="104"/>
    </location>
</feature>
<dbReference type="GO" id="GO:0005886">
    <property type="term" value="C:plasma membrane"/>
    <property type="evidence" value="ECO:0007669"/>
    <property type="project" value="UniProtKB-SubCell"/>
</dbReference>
<evidence type="ECO:0000256" key="5">
    <source>
        <dbReference type="ARBA" id="ARBA00022989"/>
    </source>
</evidence>
<evidence type="ECO:0000256" key="7">
    <source>
        <dbReference type="RuleBase" id="RU369079"/>
    </source>
</evidence>
<evidence type="ECO:0000259" key="8">
    <source>
        <dbReference type="Pfam" id="PF06808"/>
    </source>
</evidence>
<dbReference type="OrthoDB" id="9790209at2"/>
<feature type="transmembrane region" description="Helical" evidence="7">
    <location>
        <begin position="391"/>
        <end position="414"/>
    </location>
</feature>
<organism evidence="9 10">
    <name type="scientific">Allosediminivita pacifica</name>
    <dbReference type="NCBI Taxonomy" id="1267769"/>
    <lineage>
        <taxon>Bacteria</taxon>
        <taxon>Pseudomonadati</taxon>
        <taxon>Pseudomonadota</taxon>
        <taxon>Alphaproteobacteria</taxon>
        <taxon>Rhodobacterales</taxon>
        <taxon>Paracoccaceae</taxon>
        <taxon>Allosediminivita</taxon>
    </lineage>
</organism>
<keyword evidence="5 7" id="KW-1133">Transmembrane helix</keyword>
<dbReference type="AlphaFoldDB" id="A0A2T6BA89"/>
<feature type="transmembrane region" description="Helical" evidence="7">
    <location>
        <begin position="214"/>
        <end position="233"/>
    </location>
</feature>
<proteinExistence type="inferred from homology"/>
<comment type="similarity">
    <text evidence="7">Belongs to the TRAP transporter large permease family.</text>
</comment>
<evidence type="ECO:0000256" key="1">
    <source>
        <dbReference type="ARBA" id="ARBA00004429"/>
    </source>
</evidence>
<sequence>MLPALLVIFALLLLLGLPIFAALSLSVAGAVSSGGMLDPVIMPMRMFWGMNNFSLMAIPFFILASELMRIGGLSQRLIDFAEALIGWVPGGLAAATVLSCLFFGSISGSSPATVIAIGSIMFPALVEAGYSKAFAIGLITTAGTLGPIVPPSIALIIYGAVTGTSVGSLFAAGILPAVLIGGLLIGACVVFALKEGYPRAPFPTAGQILRAFRRAAWGLGLPVVLLGGIYSGVFTPTESAAVACMYGLFVGTVIYRKIGVAELGEILKSSGTISAALLLITAGAAAFSWLLAFTGTPAELSRQVLSTTDNSLAVAALFNLIMLVTGFFLDSASAIIVLSPLLEPIAAKVGIDPVHFGVITLVNFSVGMLTPPVGLNLFVAMTVSKMSLPAIFRACLPFIAIMILALLAITYIPAISMALPNLMSG</sequence>
<keyword evidence="7" id="KW-0813">Transport</keyword>
<evidence type="ECO:0000256" key="6">
    <source>
        <dbReference type="ARBA" id="ARBA00023136"/>
    </source>
</evidence>
<evidence type="ECO:0000313" key="10">
    <source>
        <dbReference type="Proteomes" id="UP000244069"/>
    </source>
</evidence>
<dbReference type="Proteomes" id="UP000244069">
    <property type="component" value="Unassembled WGS sequence"/>
</dbReference>
<feature type="transmembrane region" description="Helical" evidence="7">
    <location>
        <begin position="133"/>
        <end position="158"/>
    </location>
</feature>
<keyword evidence="2" id="KW-1003">Cell membrane</keyword>
<keyword evidence="10" id="KW-1185">Reference proteome</keyword>
<dbReference type="GO" id="GO:0022857">
    <property type="term" value="F:transmembrane transporter activity"/>
    <property type="evidence" value="ECO:0007669"/>
    <property type="project" value="UniProtKB-UniRule"/>
</dbReference>
<feature type="transmembrane region" description="Helical" evidence="7">
    <location>
        <begin position="354"/>
        <end position="379"/>
    </location>
</feature>
<dbReference type="RefSeq" id="WP_107974345.1">
    <property type="nucleotide sequence ID" value="NZ_BMEZ01000001.1"/>
</dbReference>
<dbReference type="InterPro" id="IPR010656">
    <property type="entry name" value="DctM"/>
</dbReference>
<comment type="subunit">
    <text evidence="7">The complex comprises the extracytoplasmic solute receptor protein and the two transmembrane proteins.</text>
</comment>
<gene>
    <name evidence="9" type="ORF">C8N44_101270</name>
</gene>
<comment type="function">
    <text evidence="7">Part of the tripartite ATP-independent periplasmic (TRAP) transport system.</text>
</comment>